<feature type="region of interest" description="Disordered" evidence="9">
    <location>
        <begin position="218"/>
        <end position="275"/>
    </location>
</feature>
<dbReference type="SMART" id="SM00260">
    <property type="entry name" value="CheW"/>
    <property type="match status" value="2"/>
</dbReference>
<dbReference type="Proteomes" id="UP000005573">
    <property type="component" value="Unassembled WGS sequence"/>
</dbReference>
<dbReference type="SUPFAM" id="SSF55874">
    <property type="entry name" value="ATPase domain of HSP90 chaperone/DNA topoisomerase II/histidine kinase"/>
    <property type="match status" value="1"/>
</dbReference>
<evidence type="ECO:0000259" key="10">
    <source>
        <dbReference type="PROSITE" id="PS50109"/>
    </source>
</evidence>
<dbReference type="HOGENOM" id="CLU_000650_5_2_11"/>
<keyword evidence="6" id="KW-0418">Kinase</keyword>
<dbReference type="Pfam" id="PF02895">
    <property type="entry name" value="H-kinase_dim"/>
    <property type="match status" value="1"/>
</dbReference>
<evidence type="ECO:0000313" key="13">
    <source>
        <dbReference type="EMBL" id="EFU80684.1"/>
    </source>
</evidence>
<dbReference type="RefSeq" id="WP_004008846.1">
    <property type="nucleotide sequence ID" value="NZ_GL622340.1"/>
</dbReference>
<name>E6LXD0_9ACTO</name>
<reference evidence="13 14" key="1">
    <citation type="submission" date="2010-12" db="EMBL/GenBank/DDBJ databases">
        <authorList>
            <person name="Muzny D."/>
            <person name="Qin X."/>
            <person name="Deng J."/>
            <person name="Jiang H."/>
            <person name="Liu Y."/>
            <person name="Qu J."/>
            <person name="Song X.-Z."/>
            <person name="Zhang L."/>
            <person name="Thornton R."/>
            <person name="Coyle M."/>
            <person name="Francisco L."/>
            <person name="Jackson L."/>
            <person name="Javaid M."/>
            <person name="Korchina V."/>
            <person name="Kovar C."/>
            <person name="Mata R."/>
            <person name="Mathew T."/>
            <person name="Ngo R."/>
            <person name="Nguyen L."/>
            <person name="Nguyen N."/>
            <person name="Okwuonu G."/>
            <person name="Ongeri F."/>
            <person name="Pham C."/>
            <person name="Simmons D."/>
            <person name="Wilczek-Boney K."/>
            <person name="Hale W."/>
            <person name="Jakkamsetti A."/>
            <person name="Pham P."/>
            <person name="Ruth R."/>
            <person name="San Lucas F."/>
            <person name="Warren J."/>
            <person name="Zhang J."/>
            <person name="Zhao Z."/>
            <person name="Zhou C."/>
            <person name="Zhu D."/>
            <person name="Lee S."/>
            <person name="Bess C."/>
            <person name="Blankenburg K."/>
            <person name="Forbes L."/>
            <person name="Fu Q."/>
            <person name="Gubbala S."/>
            <person name="Hirani K."/>
            <person name="Jayaseelan J.C."/>
            <person name="Lara F."/>
            <person name="Munidasa M."/>
            <person name="Palculict T."/>
            <person name="Patil S."/>
            <person name="Pu L.-L."/>
            <person name="Saada N."/>
            <person name="Tang L."/>
            <person name="Weissenberger G."/>
            <person name="Zhu Y."/>
            <person name="Hemphill L."/>
            <person name="Shang Y."/>
            <person name="Youmans B."/>
            <person name="Ayvaz T."/>
            <person name="Ross M."/>
            <person name="Santibanez J."/>
            <person name="Aqrawi P."/>
            <person name="Gross S."/>
            <person name="Joshi V."/>
            <person name="Fowler G."/>
            <person name="Nazareth L."/>
            <person name="Reid J."/>
            <person name="Worley K."/>
            <person name="Petrosino J."/>
            <person name="Highlander S."/>
            <person name="Gibbs R."/>
        </authorList>
    </citation>
    <scope>NUCLEOTIDE SEQUENCE [LARGE SCALE GENOMIC DNA]</scope>
    <source>
        <strain evidence="13 14">ATCC 51333</strain>
    </source>
</reference>
<comment type="subcellular location">
    <subcellularLocation>
        <location evidence="2">Cell membrane</location>
    </subcellularLocation>
</comment>
<evidence type="ECO:0000256" key="4">
    <source>
        <dbReference type="ARBA" id="ARBA00022553"/>
    </source>
</evidence>
<dbReference type="Pfam" id="PF01627">
    <property type="entry name" value="Hpt"/>
    <property type="match status" value="1"/>
</dbReference>
<feature type="compositionally biased region" description="Low complexity" evidence="9">
    <location>
        <begin position="135"/>
        <end position="155"/>
    </location>
</feature>
<feature type="compositionally biased region" description="Low complexity" evidence="9">
    <location>
        <begin position="218"/>
        <end position="241"/>
    </location>
</feature>
<dbReference type="InterPro" id="IPR005467">
    <property type="entry name" value="His_kinase_dom"/>
</dbReference>
<dbReference type="SMART" id="SM00073">
    <property type="entry name" value="HPT"/>
    <property type="match status" value="1"/>
</dbReference>
<dbReference type="GO" id="GO:0000155">
    <property type="term" value="F:phosphorelay sensor kinase activity"/>
    <property type="evidence" value="ECO:0007669"/>
    <property type="project" value="InterPro"/>
</dbReference>
<dbReference type="Gene3D" id="1.10.287.560">
    <property type="entry name" value="Histidine kinase CheA-like, homodimeric domain"/>
    <property type="match status" value="1"/>
</dbReference>
<dbReference type="InterPro" id="IPR036641">
    <property type="entry name" value="HPT_dom_sf"/>
</dbReference>
<dbReference type="Pfam" id="PF02518">
    <property type="entry name" value="HATPase_c"/>
    <property type="match status" value="1"/>
</dbReference>
<dbReference type="PROSITE" id="PS50851">
    <property type="entry name" value="CHEW"/>
    <property type="match status" value="2"/>
</dbReference>
<dbReference type="InterPro" id="IPR037006">
    <property type="entry name" value="CheA-like_homodim_sf"/>
</dbReference>
<comment type="catalytic activity">
    <reaction evidence="1">
        <text>ATP + protein L-histidine = ADP + protein N-phospho-L-histidine.</text>
        <dbReference type="EC" id="2.7.13.3"/>
    </reaction>
</comment>
<accession>E6LXD0</accession>
<dbReference type="InterPro" id="IPR003594">
    <property type="entry name" value="HATPase_dom"/>
</dbReference>
<dbReference type="PANTHER" id="PTHR43395">
    <property type="entry name" value="SENSOR HISTIDINE KINASE CHEA"/>
    <property type="match status" value="1"/>
</dbReference>
<dbReference type="PROSITE" id="PS50109">
    <property type="entry name" value="HIS_KIN"/>
    <property type="match status" value="1"/>
</dbReference>
<gene>
    <name evidence="13" type="ORF">HMPREF0388_0403</name>
</gene>
<evidence type="ECO:0000256" key="5">
    <source>
        <dbReference type="ARBA" id="ARBA00022679"/>
    </source>
</evidence>
<protein>
    <recommendedName>
        <fullName evidence="3">histidine kinase</fullName>
        <ecNumber evidence="3">2.7.13.3</ecNumber>
    </recommendedName>
</protein>
<dbReference type="SUPFAM" id="SSF50341">
    <property type="entry name" value="CheW-like"/>
    <property type="match status" value="2"/>
</dbReference>
<dbReference type="InterPro" id="IPR036061">
    <property type="entry name" value="CheW-like_dom_sf"/>
</dbReference>
<dbReference type="GO" id="GO:0006935">
    <property type="term" value="P:chemotaxis"/>
    <property type="evidence" value="ECO:0007669"/>
    <property type="project" value="InterPro"/>
</dbReference>
<feature type="domain" description="Histidine kinase" evidence="10">
    <location>
        <begin position="300"/>
        <end position="523"/>
    </location>
</feature>
<feature type="modified residue" description="Phosphohistidine" evidence="8">
    <location>
        <position position="47"/>
    </location>
</feature>
<evidence type="ECO:0000256" key="8">
    <source>
        <dbReference type="PROSITE-ProRule" id="PRU00110"/>
    </source>
</evidence>
<organism evidence="13 14">
    <name type="scientific">Mobiluncus curtisii ATCC 51333</name>
    <dbReference type="NCBI Taxonomy" id="887326"/>
    <lineage>
        <taxon>Bacteria</taxon>
        <taxon>Bacillati</taxon>
        <taxon>Actinomycetota</taxon>
        <taxon>Actinomycetes</taxon>
        <taxon>Actinomycetales</taxon>
        <taxon>Actinomycetaceae</taxon>
        <taxon>Mobiluncus</taxon>
    </lineage>
</organism>
<dbReference type="Gene3D" id="2.40.50.180">
    <property type="entry name" value="CheA-289, Domain 4"/>
    <property type="match status" value="1"/>
</dbReference>
<dbReference type="InterPro" id="IPR008207">
    <property type="entry name" value="Sig_transdc_His_kin_Hpt_dom"/>
</dbReference>
<dbReference type="Gene3D" id="1.20.120.160">
    <property type="entry name" value="HPT domain"/>
    <property type="match status" value="1"/>
</dbReference>
<dbReference type="EMBL" id="AEPY01000003">
    <property type="protein sequence ID" value="EFU80684.1"/>
    <property type="molecule type" value="Genomic_DNA"/>
</dbReference>
<dbReference type="PRINTS" id="PR00344">
    <property type="entry name" value="BCTRLSENSOR"/>
</dbReference>
<dbReference type="SUPFAM" id="SSF47384">
    <property type="entry name" value="Homodimeric domain of signal transducing histidine kinase"/>
    <property type="match status" value="1"/>
</dbReference>
<evidence type="ECO:0000259" key="12">
    <source>
        <dbReference type="PROSITE" id="PS50894"/>
    </source>
</evidence>
<dbReference type="Gene3D" id="2.30.30.40">
    <property type="entry name" value="SH3 Domains"/>
    <property type="match status" value="1"/>
</dbReference>
<evidence type="ECO:0000256" key="6">
    <source>
        <dbReference type="ARBA" id="ARBA00022777"/>
    </source>
</evidence>
<dbReference type="SMART" id="SM00387">
    <property type="entry name" value="HATPase_c"/>
    <property type="match status" value="1"/>
</dbReference>
<dbReference type="PROSITE" id="PS50894">
    <property type="entry name" value="HPT"/>
    <property type="match status" value="1"/>
</dbReference>
<dbReference type="CDD" id="cd00088">
    <property type="entry name" value="HPT"/>
    <property type="match status" value="1"/>
</dbReference>
<dbReference type="SMART" id="SM01231">
    <property type="entry name" value="H-kinase_dim"/>
    <property type="match status" value="1"/>
</dbReference>
<evidence type="ECO:0000256" key="2">
    <source>
        <dbReference type="ARBA" id="ARBA00004236"/>
    </source>
</evidence>
<keyword evidence="7" id="KW-0902">Two-component regulatory system</keyword>
<evidence type="ECO:0000256" key="7">
    <source>
        <dbReference type="ARBA" id="ARBA00023012"/>
    </source>
</evidence>
<feature type="domain" description="HPt" evidence="12">
    <location>
        <begin position="1"/>
        <end position="107"/>
    </location>
</feature>
<feature type="domain" description="CheW-like" evidence="11">
    <location>
        <begin position="525"/>
        <end position="665"/>
    </location>
</feature>
<dbReference type="InterPro" id="IPR004105">
    <property type="entry name" value="CheA-like_dim"/>
</dbReference>
<dbReference type="EC" id="2.7.13.3" evidence="3"/>
<sequence>MGEMDEIVREFLVESYENLDQLEQDMVSLESEPGSKELLSSIFRTIHTIKGTSGFLAFNRLEKLAHRGENLLSELRDGVREMDQETADVLLLMVDRIRNIMGSVEETGQEGDVDIESVIAQIEAIQGKTSSAPLPAADGMAGEPAPAEAAAPAADAPAEVPFLTNVADENGNVNLGEDLAPAPAAPAADAPAEVPFLTNVADENGNVNLGEDLASAPAAEAAAPAPAETAAPAAPAAQAAKPEPPAPAAPKSSLRAAKKDDAKPAEHGSSRSAADSSIRVDVDLLDVLMREVSELVLVRNQIVRLTDSMTDMNLVQSSQRLSIVATELQEGIMKTRMQPIEHLWSKMPRVVRDLAKQTEKNVQLVMIGGDTELDRSLLEAIKDPLTHMVRNAVDHGVESPEARKAAGKDPKGTVTLKAYHAGGQVVVDIIDDGAGIDPVVVANKALDKGLVTQQQLGEMSDKEIFNLLFLPGFSTAKKVSNISGRGVGTDVVKTSVEAIGGTVDVESELGKGSTWRMRIPLTLAIQPSLTVESHGELYAIPQVSLLELVVLDSSRKETSMEYVNASPVYRLRGMLLPLIRLSHVLHPEEASDRGSEANGVIAVLQNDDQRFGLVVDKVINNEEIVVKPLSSKLKSIGLYAGATLLGDGRVALILDIGAVARKSLTGATTQAAQKAQMDAEAAQARSSEMTGQALVVGIGDGRRVAIPLAAVTRLEHISVEAVERVGGREVIQYRGQILPIVRLDRLLGVMDYEEPKDLQVVVYRRGERSVAMVVREILDIVADDKRKHSNIEDHGLLGSAVLKDRVTELLDVEQAVRAADPTFFDEIEDFNAELEMNSRLDMVGA</sequence>
<dbReference type="InterPro" id="IPR002545">
    <property type="entry name" value="CheW-lke_dom"/>
</dbReference>
<dbReference type="FunFam" id="3.30.565.10:FF:000016">
    <property type="entry name" value="Chemotaxis protein CheA, putative"/>
    <property type="match status" value="1"/>
</dbReference>
<feature type="domain" description="CheW-like" evidence="11">
    <location>
        <begin position="690"/>
        <end position="821"/>
    </location>
</feature>
<keyword evidence="4 8" id="KW-0597">Phosphoprotein</keyword>
<keyword evidence="5" id="KW-0808">Transferase</keyword>
<dbReference type="Gene3D" id="3.30.565.10">
    <property type="entry name" value="Histidine kinase-like ATPase, C-terminal domain"/>
    <property type="match status" value="1"/>
</dbReference>
<dbReference type="InterPro" id="IPR036890">
    <property type="entry name" value="HATPase_C_sf"/>
</dbReference>
<dbReference type="Pfam" id="PF01584">
    <property type="entry name" value="CheW"/>
    <property type="match status" value="2"/>
</dbReference>
<evidence type="ECO:0000259" key="11">
    <source>
        <dbReference type="PROSITE" id="PS50851"/>
    </source>
</evidence>
<dbReference type="CDD" id="cd16916">
    <property type="entry name" value="HATPase_CheA-like"/>
    <property type="match status" value="1"/>
</dbReference>
<proteinExistence type="predicted"/>
<evidence type="ECO:0000256" key="1">
    <source>
        <dbReference type="ARBA" id="ARBA00000085"/>
    </source>
</evidence>
<dbReference type="GO" id="GO:0005886">
    <property type="term" value="C:plasma membrane"/>
    <property type="evidence" value="ECO:0007669"/>
    <property type="project" value="UniProtKB-SubCell"/>
</dbReference>
<feature type="compositionally biased region" description="Basic and acidic residues" evidence="9">
    <location>
        <begin position="257"/>
        <end position="269"/>
    </location>
</feature>
<dbReference type="InterPro" id="IPR036097">
    <property type="entry name" value="HisK_dim/P_sf"/>
</dbReference>
<dbReference type="SUPFAM" id="SSF47226">
    <property type="entry name" value="Histidine-containing phosphotransfer domain, HPT domain"/>
    <property type="match status" value="1"/>
</dbReference>
<dbReference type="PANTHER" id="PTHR43395:SF1">
    <property type="entry name" value="CHEMOTAXIS PROTEIN CHEA"/>
    <property type="match status" value="1"/>
</dbReference>
<evidence type="ECO:0000313" key="14">
    <source>
        <dbReference type="Proteomes" id="UP000005573"/>
    </source>
</evidence>
<dbReference type="InterPro" id="IPR004358">
    <property type="entry name" value="Sig_transdc_His_kin-like_C"/>
</dbReference>
<dbReference type="InterPro" id="IPR051315">
    <property type="entry name" value="Bact_Chemotaxis_CheA"/>
</dbReference>
<evidence type="ECO:0000256" key="3">
    <source>
        <dbReference type="ARBA" id="ARBA00012438"/>
    </source>
</evidence>
<feature type="region of interest" description="Disordered" evidence="9">
    <location>
        <begin position="131"/>
        <end position="155"/>
    </location>
</feature>
<dbReference type="AlphaFoldDB" id="E6LXD0"/>
<dbReference type="GO" id="GO:0005737">
    <property type="term" value="C:cytoplasm"/>
    <property type="evidence" value="ECO:0007669"/>
    <property type="project" value="InterPro"/>
</dbReference>
<comment type="caution">
    <text evidence="13">The sequence shown here is derived from an EMBL/GenBank/DDBJ whole genome shotgun (WGS) entry which is preliminary data.</text>
</comment>
<evidence type="ECO:0000256" key="9">
    <source>
        <dbReference type="SAM" id="MobiDB-lite"/>
    </source>
</evidence>